<evidence type="ECO:0000256" key="5">
    <source>
        <dbReference type="HAMAP-Rule" id="MF_00651"/>
    </source>
</evidence>
<evidence type="ECO:0000259" key="6">
    <source>
        <dbReference type="SMART" id="SM00732"/>
    </source>
</evidence>
<keyword evidence="1 5" id="KW-0963">Cytoplasm</keyword>
<feature type="domain" description="YqgF/RNase H-like" evidence="6">
    <location>
        <begin position="2"/>
        <end position="101"/>
    </location>
</feature>
<dbReference type="GO" id="GO:0016788">
    <property type="term" value="F:hydrolase activity, acting on ester bonds"/>
    <property type="evidence" value="ECO:0007669"/>
    <property type="project" value="UniProtKB-UniRule"/>
</dbReference>
<dbReference type="HAMAP" id="MF_00651">
    <property type="entry name" value="Nuclease_YqgF"/>
    <property type="match status" value="1"/>
</dbReference>
<comment type="function">
    <text evidence="5">Could be a nuclease involved in processing of the 5'-end of pre-16S rRNA.</text>
</comment>
<evidence type="ECO:0000256" key="2">
    <source>
        <dbReference type="ARBA" id="ARBA00022517"/>
    </source>
</evidence>
<dbReference type="Gene3D" id="3.30.420.140">
    <property type="entry name" value="YqgF/RNase H-like domain"/>
    <property type="match status" value="1"/>
</dbReference>
<dbReference type="InterPro" id="IPR012337">
    <property type="entry name" value="RNaseH-like_sf"/>
</dbReference>
<comment type="similarity">
    <text evidence="5">Belongs to the YqgF HJR family.</text>
</comment>
<evidence type="ECO:0000256" key="3">
    <source>
        <dbReference type="ARBA" id="ARBA00022722"/>
    </source>
</evidence>
<evidence type="ECO:0000313" key="8">
    <source>
        <dbReference type="Proteomes" id="UP000230790"/>
    </source>
</evidence>
<dbReference type="NCBIfam" id="TIGR00250">
    <property type="entry name" value="RNAse_H_YqgF"/>
    <property type="match status" value="1"/>
</dbReference>
<dbReference type="GO" id="GO:0005829">
    <property type="term" value="C:cytosol"/>
    <property type="evidence" value="ECO:0007669"/>
    <property type="project" value="TreeGrafter"/>
</dbReference>
<dbReference type="AlphaFoldDB" id="A0A2M8QE02"/>
<accession>A0A2M8QE02</accession>
<name>A0A2M8QE02_9CHLR</name>
<dbReference type="GO" id="GO:0004518">
    <property type="term" value="F:nuclease activity"/>
    <property type="evidence" value="ECO:0007669"/>
    <property type="project" value="UniProtKB-KW"/>
</dbReference>
<protein>
    <recommendedName>
        <fullName evidence="5">Putative pre-16S rRNA nuclease</fullName>
        <ecNumber evidence="5">3.1.-.-</ecNumber>
    </recommendedName>
</protein>
<dbReference type="InterPro" id="IPR006641">
    <property type="entry name" value="YqgF/RNaseH-like_dom"/>
</dbReference>
<keyword evidence="4 5" id="KW-0378">Hydrolase</keyword>
<dbReference type="EMBL" id="PGTN01000026">
    <property type="protein sequence ID" value="PJF48031.1"/>
    <property type="molecule type" value="Genomic_DNA"/>
</dbReference>
<keyword evidence="3 5" id="KW-0540">Nuclease</keyword>
<dbReference type="PANTHER" id="PTHR33317">
    <property type="entry name" value="POLYNUCLEOTIDYL TRANSFERASE, RIBONUCLEASE H-LIKE SUPERFAMILY PROTEIN"/>
    <property type="match status" value="1"/>
</dbReference>
<evidence type="ECO:0000256" key="4">
    <source>
        <dbReference type="ARBA" id="ARBA00022801"/>
    </source>
</evidence>
<evidence type="ECO:0000256" key="1">
    <source>
        <dbReference type="ARBA" id="ARBA00022490"/>
    </source>
</evidence>
<keyword evidence="2 5" id="KW-0690">Ribosome biogenesis</keyword>
<dbReference type="Pfam" id="PF03652">
    <property type="entry name" value="RuvX"/>
    <property type="match status" value="1"/>
</dbReference>
<dbReference type="GO" id="GO:0000967">
    <property type="term" value="P:rRNA 5'-end processing"/>
    <property type="evidence" value="ECO:0007669"/>
    <property type="project" value="UniProtKB-UniRule"/>
</dbReference>
<dbReference type="InterPro" id="IPR005227">
    <property type="entry name" value="YqgF"/>
</dbReference>
<dbReference type="CDD" id="cd16964">
    <property type="entry name" value="YqgF"/>
    <property type="match status" value="1"/>
</dbReference>
<dbReference type="PANTHER" id="PTHR33317:SF4">
    <property type="entry name" value="POLYNUCLEOTIDYL TRANSFERASE, RIBONUCLEASE H-LIKE SUPERFAMILY PROTEIN"/>
    <property type="match status" value="1"/>
</dbReference>
<dbReference type="SMART" id="SM00732">
    <property type="entry name" value="YqgFc"/>
    <property type="match status" value="1"/>
</dbReference>
<reference evidence="7 8" key="1">
    <citation type="submission" date="2017-11" db="EMBL/GenBank/DDBJ databases">
        <title>Evolution of Phototrophy in the Chloroflexi Phylum Driven by Horizontal Gene Transfer.</title>
        <authorList>
            <person name="Ward L.M."/>
            <person name="Hemp J."/>
            <person name="Shih P.M."/>
            <person name="Mcglynn S.E."/>
            <person name="Fischer W."/>
        </authorList>
    </citation>
    <scope>NUCLEOTIDE SEQUENCE [LARGE SCALE GENOMIC DNA]</scope>
    <source>
        <strain evidence="7">JP3_7</strain>
    </source>
</reference>
<dbReference type="SUPFAM" id="SSF53098">
    <property type="entry name" value="Ribonuclease H-like"/>
    <property type="match status" value="1"/>
</dbReference>
<dbReference type="EC" id="3.1.-.-" evidence="5"/>
<dbReference type="Proteomes" id="UP000230790">
    <property type="component" value="Unassembled WGS sequence"/>
</dbReference>
<gene>
    <name evidence="7" type="ORF">CUN48_05510</name>
</gene>
<dbReference type="InterPro" id="IPR037027">
    <property type="entry name" value="YqgF/RNaseH-like_dom_sf"/>
</dbReference>
<proteinExistence type="inferred from homology"/>
<comment type="subcellular location">
    <subcellularLocation>
        <location evidence="5">Cytoplasm</location>
    </subcellularLocation>
</comment>
<evidence type="ECO:0000313" key="7">
    <source>
        <dbReference type="EMBL" id="PJF48031.1"/>
    </source>
</evidence>
<comment type="caution">
    <text evidence="7">The sequence shown here is derived from an EMBL/GenBank/DDBJ whole genome shotgun (WGS) entry which is preliminary data.</text>
</comment>
<sequence length="147" mass="16224">MARTLALDIGNRRIGAAVSDVTKLIARPLCVIDRQREDAVARVIALVAEHEADEVVVGLPLHADGNLSEQARQVQAFVEALGARLGVPIRWVDERYTTQDARRVLAEVRRRKQPDHDDAIAAAVILQRYLDERVGGARSSPAIIHRP</sequence>
<organism evidence="7 8">
    <name type="scientific">Candidatus Thermofonsia Clade 3 bacterium</name>
    <dbReference type="NCBI Taxonomy" id="2364212"/>
    <lineage>
        <taxon>Bacteria</taxon>
        <taxon>Bacillati</taxon>
        <taxon>Chloroflexota</taxon>
        <taxon>Candidatus Thermofontia</taxon>
        <taxon>Candidatus Thermofonsia Clade 3</taxon>
    </lineage>
</organism>